<reference evidence="3" key="2">
    <citation type="journal article" date="2008" name="Nucleic Acids Res.">
        <title>The rice annotation project database (RAP-DB): 2008 update.</title>
        <authorList>
            <consortium name="The rice annotation project (RAP)"/>
        </authorList>
    </citation>
    <scope>GENOME REANNOTATION</scope>
    <source>
        <strain evidence="3">cv. Nipponbare</strain>
    </source>
</reference>
<organism evidence="2 3">
    <name type="scientific">Oryza sativa subsp. japonica</name>
    <name type="common">Rice</name>
    <dbReference type="NCBI Taxonomy" id="39947"/>
    <lineage>
        <taxon>Eukaryota</taxon>
        <taxon>Viridiplantae</taxon>
        <taxon>Streptophyta</taxon>
        <taxon>Embryophyta</taxon>
        <taxon>Tracheophyta</taxon>
        <taxon>Spermatophyta</taxon>
        <taxon>Magnoliopsida</taxon>
        <taxon>Liliopsida</taxon>
        <taxon>Poales</taxon>
        <taxon>Poaceae</taxon>
        <taxon>BOP clade</taxon>
        <taxon>Oryzoideae</taxon>
        <taxon>Oryzeae</taxon>
        <taxon>Oryzinae</taxon>
        <taxon>Oryza</taxon>
        <taxon>Oryza sativa</taxon>
    </lineage>
</organism>
<proteinExistence type="predicted"/>
<name>Q6ZD26_ORYSJ</name>
<feature type="region of interest" description="Disordered" evidence="1">
    <location>
        <begin position="54"/>
        <end position="84"/>
    </location>
</feature>
<gene>
    <name evidence="2" type="primary">P0690C12.30</name>
</gene>
<protein>
    <submittedName>
        <fullName evidence="2">Uncharacterized protein</fullName>
    </submittedName>
</protein>
<evidence type="ECO:0000256" key="1">
    <source>
        <dbReference type="SAM" id="MobiDB-lite"/>
    </source>
</evidence>
<feature type="region of interest" description="Disordered" evidence="1">
    <location>
        <begin position="1"/>
        <end position="31"/>
    </location>
</feature>
<accession>Q6ZD26</accession>
<evidence type="ECO:0000313" key="3">
    <source>
        <dbReference type="Proteomes" id="UP000000763"/>
    </source>
</evidence>
<dbReference type="EMBL" id="AP004465">
    <property type="protein sequence ID" value="BAD05315.1"/>
    <property type="molecule type" value="Genomic_DNA"/>
</dbReference>
<feature type="compositionally biased region" description="Acidic residues" evidence="1">
    <location>
        <begin position="8"/>
        <end position="21"/>
    </location>
</feature>
<evidence type="ECO:0000313" key="2">
    <source>
        <dbReference type="EMBL" id="BAD05315.1"/>
    </source>
</evidence>
<dbReference type="Proteomes" id="UP000000763">
    <property type="component" value="Chromosome 8"/>
</dbReference>
<feature type="compositionally biased region" description="Basic and acidic residues" evidence="1">
    <location>
        <begin position="57"/>
        <end position="67"/>
    </location>
</feature>
<reference evidence="3" key="1">
    <citation type="journal article" date="2005" name="Nature">
        <title>The map-based sequence of the rice genome.</title>
        <authorList>
            <consortium name="International rice genome sequencing project (IRGSP)"/>
            <person name="Matsumoto T."/>
            <person name="Wu J."/>
            <person name="Kanamori H."/>
            <person name="Katayose Y."/>
            <person name="Fujisawa M."/>
            <person name="Namiki N."/>
            <person name="Mizuno H."/>
            <person name="Yamamoto K."/>
            <person name="Antonio B.A."/>
            <person name="Baba T."/>
            <person name="Sakata K."/>
            <person name="Nagamura Y."/>
            <person name="Aoki H."/>
            <person name="Arikawa K."/>
            <person name="Arita K."/>
            <person name="Bito T."/>
            <person name="Chiden Y."/>
            <person name="Fujitsuka N."/>
            <person name="Fukunaka R."/>
            <person name="Hamada M."/>
            <person name="Harada C."/>
            <person name="Hayashi A."/>
            <person name="Hijishita S."/>
            <person name="Honda M."/>
            <person name="Hosokawa S."/>
            <person name="Ichikawa Y."/>
            <person name="Idonuma A."/>
            <person name="Iijima M."/>
            <person name="Ikeda M."/>
            <person name="Ikeno M."/>
            <person name="Ito K."/>
            <person name="Ito S."/>
            <person name="Ito T."/>
            <person name="Ito Y."/>
            <person name="Ito Y."/>
            <person name="Iwabuchi A."/>
            <person name="Kamiya K."/>
            <person name="Karasawa W."/>
            <person name="Kurita K."/>
            <person name="Katagiri S."/>
            <person name="Kikuta A."/>
            <person name="Kobayashi H."/>
            <person name="Kobayashi N."/>
            <person name="Machita K."/>
            <person name="Maehara T."/>
            <person name="Masukawa M."/>
            <person name="Mizubayashi T."/>
            <person name="Mukai Y."/>
            <person name="Nagasaki H."/>
            <person name="Nagata Y."/>
            <person name="Naito S."/>
            <person name="Nakashima M."/>
            <person name="Nakama Y."/>
            <person name="Nakamichi Y."/>
            <person name="Nakamura M."/>
            <person name="Meguro A."/>
            <person name="Negishi M."/>
            <person name="Ohta I."/>
            <person name="Ohta T."/>
            <person name="Okamoto M."/>
            <person name="Ono N."/>
            <person name="Saji S."/>
            <person name="Sakaguchi M."/>
            <person name="Sakai K."/>
            <person name="Shibata M."/>
            <person name="Shimokawa T."/>
            <person name="Song J."/>
            <person name="Takazaki Y."/>
            <person name="Terasawa K."/>
            <person name="Tsugane M."/>
            <person name="Tsuji K."/>
            <person name="Ueda S."/>
            <person name="Waki K."/>
            <person name="Yamagata H."/>
            <person name="Yamamoto M."/>
            <person name="Yamamoto S."/>
            <person name="Yamane H."/>
            <person name="Yoshiki S."/>
            <person name="Yoshihara R."/>
            <person name="Yukawa K."/>
            <person name="Zhong H."/>
            <person name="Yano M."/>
            <person name="Yuan Q."/>
            <person name="Ouyang S."/>
            <person name="Liu J."/>
            <person name="Jones K.M."/>
            <person name="Gansberger K."/>
            <person name="Moffat K."/>
            <person name="Hill J."/>
            <person name="Bera J."/>
            <person name="Fadrosh D."/>
            <person name="Jin S."/>
            <person name="Johri S."/>
            <person name="Kim M."/>
            <person name="Overton L."/>
            <person name="Reardon M."/>
            <person name="Tsitrin T."/>
            <person name="Vuong H."/>
            <person name="Weaver B."/>
            <person name="Ciecko A."/>
            <person name="Tallon L."/>
            <person name="Jackson J."/>
            <person name="Pai G."/>
            <person name="Aken S.V."/>
            <person name="Utterback T."/>
            <person name="Reidmuller S."/>
            <person name="Feldblyum T."/>
            <person name="Hsiao J."/>
            <person name="Zismann V."/>
            <person name="Iobst S."/>
            <person name="de Vazeille A.R."/>
            <person name="Buell C.R."/>
            <person name="Ying K."/>
            <person name="Li Y."/>
            <person name="Lu T."/>
            <person name="Huang Y."/>
            <person name="Zhao Q."/>
            <person name="Feng Q."/>
            <person name="Zhang L."/>
            <person name="Zhu J."/>
            <person name="Weng Q."/>
            <person name="Mu J."/>
            <person name="Lu Y."/>
            <person name="Fan D."/>
            <person name="Liu Y."/>
            <person name="Guan J."/>
            <person name="Zhang Y."/>
            <person name="Yu S."/>
            <person name="Liu X."/>
            <person name="Zhang Y."/>
            <person name="Hong G."/>
            <person name="Han B."/>
            <person name="Choisne N."/>
            <person name="Demange N."/>
            <person name="Orjeda G."/>
            <person name="Samain S."/>
            <person name="Cattolico L."/>
            <person name="Pelletier E."/>
            <person name="Couloux A."/>
            <person name="Segurens B."/>
            <person name="Wincker P."/>
            <person name="D'Hont A."/>
            <person name="Scarpelli C."/>
            <person name="Weissenbach J."/>
            <person name="Salanoubat M."/>
            <person name="Quetier F."/>
            <person name="Yu Y."/>
            <person name="Kim H.R."/>
            <person name="Rambo T."/>
            <person name="Currie J."/>
            <person name="Collura K."/>
            <person name="Luo M."/>
            <person name="Yang T."/>
            <person name="Ammiraju J.S.S."/>
            <person name="Engler F."/>
            <person name="Soderlund C."/>
            <person name="Wing R.A."/>
            <person name="Palmer L.E."/>
            <person name="de la Bastide M."/>
            <person name="Spiegel L."/>
            <person name="Nascimento L."/>
            <person name="Zutavern T."/>
            <person name="O'Shaughnessy A."/>
            <person name="Dike S."/>
            <person name="Dedhia N."/>
            <person name="Preston R."/>
            <person name="Balija V."/>
            <person name="McCombie W.R."/>
            <person name="Chow T."/>
            <person name="Chen H."/>
            <person name="Chung M."/>
            <person name="Chen C."/>
            <person name="Shaw J."/>
            <person name="Wu H."/>
            <person name="Hsiao K."/>
            <person name="Chao Y."/>
            <person name="Chu M."/>
            <person name="Cheng C."/>
            <person name="Hour A."/>
            <person name="Lee P."/>
            <person name="Lin S."/>
            <person name="Lin Y."/>
            <person name="Liou J."/>
            <person name="Liu S."/>
            <person name="Hsing Y."/>
            <person name="Raghuvanshi S."/>
            <person name="Mohanty A."/>
            <person name="Bharti A.K."/>
            <person name="Gaur A."/>
            <person name="Gupta V."/>
            <person name="Kumar D."/>
            <person name="Ravi V."/>
            <person name="Vij S."/>
            <person name="Kapur A."/>
            <person name="Khurana P."/>
            <person name="Khurana P."/>
            <person name="Khurana J.P."/>
            <person name="Tyagi A.K."/>
            <person name="Gaikwad K."/>
            <person name="Singh A."/>
            <person name="Dalal V."/>
            <person name="Srivastava S."/>
            <person name="Dixit A."/>
            <person name="Pal A.K."/>
            <person name="Ghazi I.A."/>
            <person name="Yadav M."/>
            <person name="Pandit A."/>
            <person name="Bhargava A."/>
            <person name="Sureshbabu K."/>
            <person name="Batra K."/>
            <person name="Sharma T.R."/>
            <person name="Mohapatra T."/>
            <person name="Singh N.K."/>
            <person name="Messing J."/>
            <person name="Nelson A.B."/>
            <person name="Fuks G."/>
            <person name="Kavchok S."/>
            <person name="Keizer G."/>
            <person name="Linton E."/>
            <person name="Llaca V."/>
            <person name="Song R."/>
            <person name="Tanyolac B."/>
            <person name="Young S."/>
            <person name="Ho-Il K."/>
            <person name="Hahn J.H."/>
            <person name="Sangsakoo G."/>
            <person name="Vanavichit A."/>
            <person name="de Mattos Luiz.A.T."/>
            <person name="Zimmer P.D."/>
            <person name="Malone G."/>
            <person name="Dellagostin O."/>
            <person name="de Oliveira A.C."/>
            <person name="Bevan M."/>
            <person name="Bancroft I."/>
            <person name="Minx P."/>
            <person name="Cordum H."/>
            <person name="Wilson R."/>
            <person name="Cheng Z."/>
            <person name="Jin W."/>
            <person name="Jiang J."/>
            <person name="Leong S.A."/>
            <person name="Iwama H."/>
            <person name="Gojobori T."/>
            <person name="Itoh T."/>
            <person name="Niimura Y."/>
            <person name="Fujii Y."/>
            <person name="Habara T."/>
            <person name="Sakai H."/>
            <person name="Sato Y."/>
            <person name="Wilson G."/>
            <person name="Kumar K."/>
            <person name="McCouch S."/>
            <person name="Juretic N."/>
            <person name="Hoen D."/>
            <person name="Wright S."/>
            <person name="Bruskiewich R."/>
            <person name="Bureau T."/>
            <person name="Miyao A."/>
            <person name="Hirochika H."/>
            <person name="Nishikawa T."/>
            <person name="Kadowaki K."/>
            <person name="Sugiura M."/>
            <person name="Burr B."/>
            <person name="Sasaki T."/>
        </authorList>
    </citation>
    <scope>NUCLEOTIDE SEQUENCE [LARGE SCALE GENOMIC DNA]</scope>
    <source>
        <strain evidence="3">cv. Nipponbare</strain>
    </source>
</reference>
<dbReference type="AlphaFoldDB" id="Q6ZD26"/>
<sequence>MASGAAGDIDDGVEADGEEGGAGEWVDGKESTMAQIMMGGGRRRWRVAGGVGVDGGEEGKWAEEETSRGQVGGRGVDGDGEWGGETVRARWQSTAMAISVRDCPLDMTIGWLILRVSVRCVCYVRNQEHHYGLFKQ</sequence>